<protein>
    <submittedName>
        <fullName evidence="1">Uncharacterized protein</fullName>
    </submittedName>
</protein>
<name>A0A8I0NX03_9ACTN</name>
<dbReference type="Proteomes" id="UP000629287">
    <property type="component" value="Unassembled WGS sequence"/>
</dbReference>
<dbReference type="AlphaFoldDB" id="A0A8I0NX03"/>
<dbReference type="InterPro" id="IPR046300">
    <property type="entry name" value="DUF6415"/>
</dbReference>
<sequence>MTALNERAPVDAHTIRETYTVGLDVWGTCPPELVKLKTLLGRLRGHVQLLVPEVTAIAARMRGEMRHAAVYVIVRAHRLLEEGAGKSQVAKACHAQDLAVISRALLTLFENPGPLGPSTGTSDIEEAIRGRICGACSQLIASGESYERVLFASEASGGIHGYRHTDSCVVVAEERRAQLRAI</sequence>
<dbReference type="GeneID" id="86824862"/>
<dbReference type="EMBL" id="JADBGF010000001">
    <property type="protein sequence ID" value="MBE1594040.1"/>
    <property type="molecule type" value="Genomic_DNA"/>
</dbReference>
<organism evidence="1 2">
    <name type="scientific">Streptomyces stelliscabiei</name>
    <dbReference type="NCBI Taxonomy" id="146820"/>
    <lineage>
        <taxon>Bacteria</taxon>
        <taxon>Bacillati</taxon>
        <taxon>Actinomycetota</taxon>
        <taxon>Actinomycetes</taxon>
        <taxon>Kitasatosporales</taxon>
        <taxon>Streptomycetaceae</taxon>
        <taxon>Streptomyces</taxon>
    </lineage>
</organism>
<accession>A0A8I0NX03</accession>
<keyword evidence="2" id="KW-1185">Reference proteome</keyword>
<proteinExistence type="predicted"/>
<evidence type="ECO:0000313" key="1">
    <source>
        <dbReference type="EMBL" id="MBE1594040.1"/>
    </source>
</evidence>
<comment type="caution">
    <text evidence="1">The sequence shown here is derived from an EMBL/GenBank/DDBJ whole genome shotgun (WGS) entry which is preliminary data.</text>
</comment>
<dbReference type="RefSeq" id="WP_046914044.1">
    <property type="nucleotide sequence ID" value="NZ_JADBGF010000001.1"/>
</dbReference>
<dbReference type="Pfam" id="PF19979">
    <property type="entry name" value="DUF6415"/>
    <property type="match status" value="1"/>
</dbReference>
<dbReference type="OrthoDB" id="4240389at2"/>
<gene>
    <name evidence="1" type="ORF">H4687_000169</name>
</gene>
<reference evidence="1 2" key="1">
    <citation type="submission" date="2020-10" db="EMBL/GenBank/DDBJ databases">
        <title>Sequencing the genomes of 1000 actinobacteria strains.</title>
        <authorList>
            <person name="Klenk H.-P."/>
        </authorList>
    </citation>
    <scope>NUCLEOTIDE SEQUENCE [LARGE SCALE GENOMIC DNA]</scope>
    <source>
        <strain evidence="1 2">DSM 41803</strain>
    </source>
</reference>
<evidence type="ECO:0000313" key="2">
    <source>
        <dbReference type="Proteomes" id="UP000629287"/>
    </source>
</evidence>